<keyword evidence="1" id="KW-0472">Membrane</keyword>
<gene>
    <name evidence="2" type="ORF">SD1D_0269</name>
</gene>
<name>A0A0K8J2T2_9FIRM</name>
<dbReference type="PANTHER" id="PTHR37305:SF1">
    <property type="entry name" value="MEMBRANE PROTEIN"/>
    <property type="match status" value="1"/>
</dbReference>
<feature type="transmembrane region" description="Helical" evidence="1">
    <location>
        <begin position="251"/>
        <end position="269"/>
    </location>
</feature>
<dbReference type="KEGG" id="hsd:SD1D_0269"/>
<dbReference type="GO" id="GO:0140359">
    <property type="term" value="F:ABC-type transporter activity"/>
    <property type="evidence" value="ECO:0007669"/>
    <property type="project" value="InterPro"/>
</dbReference>
<feature type="transmembrane region" description="Helical" evidence="1">
    <location>
        <begin position="118"/>
        <end position="141"/>
    </location>
</feature>
<dbReference type="EMBL" id="LN879430">
    <property type="protein sequence ID" value="CUH91822.1"/>
    <property type="molecule type" value="Genomic_DNA"/>
</dbReference>
<feature type="transmembrane region" description="Helical" evidence="1">
    <location>
        <begin position="189"/>
        <end position="209"/>
    </location>
</feature>
<dbReference type="OrthoDB" id="2388369at2"/>
<keyword evidence="3" id="KW-1185">Reference proteome</keyword>
<sequence>MANLIKSNLYKLFKRKSLYIFSMIYTALSCMSIFILKIADEIRNKTAGASEDMAIKVEGRLSNFNDGLSLGVEFIVNGEALIFLAVFTAMFIAAEFTHGTIKNIASKGFKRKKIYKSIFFSMVVATIIMLGINFIFTTMVGTLVTGSIGIGNIDKLLLFKIIRLVIIEVLLHIAMVSLFVMVTMIFRSSGVAITINLCLLVFGSAYYQFIETIVRYILKTDKELNLINYGIQKNLYLAKATVNGGDIKQPLIVAVVFLITSLIFGTIAFKRSDIR</sequence>
<organism evidence="2 3">
    <name type="scientific">Herbinix luporum</name>
    <dbReference type="NCBI Taxonomy" id="1679721"/>
    <lineage>
        <taxon>Bacteria</taxon>
        <taxon>Bacillati</taxon>
        <taxon>Bacillota</taxon>
        <taxon>Clostridia</taxon>
        <taxon>Lachnospirales</taxon>
        <taxon>Lachnospiraceae</taxon>
        <taxon>Herbinix</taxon>
    </lineage>
</organism>
<evidence type="ECO:0000313" key="3">
    <source>
        <dbReference type="Proteomes" id="UP000196053"/>
    </source>
</evidence>
<feature type="transmembrane region" description="Helical" evidence="1">
    <location>
        <begin position="18"/>
        <end position="39"/>
    </location>
</feature>
<keyword evidence="1" id="KW-0812">Transmembrane</keyword>
<proteinExistence type="predicted"/>
<feature type="transmembrane region" description="Helical" evidence="1">
    <location>
        <begin position="161"/>
        <end position="182"/>
    </location>
</feature>
<evidence type="ECO:0000256" key="1">
    <source>
        <dbReference type="SAM" id="Phobius"/>
    </source>
</evidence>
<dbReference type="Proteomes" id="UP000196053">
    <property type="component" value="Chromosome I"/>
</dbReference>
<evidence type="ECO:0000313" key="2">
    <source>
        <dbReference type="EMBL" id="CUH91822.1"/>
    </source>
</evidence>
<dbReference type="PROSITE" id="PS51257">
    <property type="entry name" value="PROKAR_LIPOPROTEIN"/>
    <property type="match status" value="1"/>
</dbReference>
<dbReference type="GO" id="GO:0005886">
    <property type="term" value="C:plasma membrane"/>
    <property type="evidence" value="ECO:0007669"/>
    <property type="project" value="UniProtKB-SubCell"/>
</dbReference>
<dbReference type="RefSeq" id="WP_058257252.1">
    <property type="nucleotide sequence ID" value="NZ_LN879430.1"/>
</dbReference>
<protein>
    <submittedName>
        <fullName evidence="2">Putative membrane protein</fullName>
    </submittedName>
</protein>
<dbReference type="Pfam" id="PF12679">
    <property type="entry name" value="ABC2_membrane_2"/>
    <property type="match status" value="1"/>
</dbReference>
<feature type="transmembrane region" description="Helical" evidence="1">
    <location>
        <begin position="74"/>
        <end position="97"/>
    </location>
</feature>
<accession>A0A0K8J2T2</accession>
<reference evidence="3" key="1">
    <citation type="submission" date="2015-09" db="EMBL/GenBank/DDBJ databases">
        <authorList>
            <person name="Wibberg D."/>
        </authorList>
    </citation>
    <scope>NUCLEOTIDE SEQUENCE [LARGE SCALE GENOMIC DNA]</scope>
    <source>
        <strain evidence="3">SD1D</strain>
    </source>
</reference>
<dbReference type="PANTHER" id="PTHR37305">
    <property type="entry name" value="INTEGRAL MEMBRANE PROTEIN-RELATED"/>
    <property type="match status" value="1"/>
</dbReference>
<keyword evidence="1" id="KW-1133">Transmembrane helix</keyword>
<dbReference type="AlphaFoldDB" id="A0A0K8J2T2"/>